<accession>A0ABS8U5A9</accession>
<dbReference type="RefSeq" id="WP_232177134.1">
    <property type="nucleotide sequence ID" value="NZ_JAJPWV010000002.1"/>
</dbReference>
<evidence type="ECO:0000256" key="5">
    <source>
        <dbReference type="SAM" id="MobiDB-lite"/>
    </source>
</evidence>
<proteinExistence type="inferred from homology"/>
<organism evidence="7 8">
    <name type="scientific">Mucilaginibacter roseus</name>
    <dbReference type="NCBI Taxonomy" id="1528868"/>
    <lineage>
        <taxon>Bacteria</taxon>
        <taxon>Pseudomonadati</taxon>
        <taxon>Bacteroidota</taxon>
        <taxon>Sphingobacteriia</taxon>
        <taxon>Sphingobacteriales</taxon>
        <taxon>Sphingobacteriaceae</taxon>
        <taxon>Mucilaginibacter</taxon>
    </lineage>
</organism>
<dbReference type="PROSITE" id="PS00903">
    <property type="entry name" value="CYT_DCMP_DEAMINASES_1"/>
    <property type="match status" value="1"/>
</dbReference>
<dbReference type="InterPro" id="IPR002125">
    <property type="entry name" value="CMP_dCMP_dom"/>
</dbReference>
<evidence type="ECO:0000256" key="4">
    <source>
        <dbReference type="ARBA" id="ARBA00022833"/>
    </source>
</evidence>
<dbReference type="InterPro" id="IPR027417">
    <property type="entry name" value="P-loop_NTPase"/>
</dbReference>
<feature type="region of interest" description="Disordered" evidence="5">
    <location>
        <begin position="1"/>
        <end position="24"/>
    </location>
</feature>
<comment type="similarity">
    <text evidence="1">Belongs to the cytidine and deoxycytidylate deaminase family.</text>
</comment>
<keyword evidence="2" id="KW-0479">Metal-binding</keyword>
<keyword evidence="3" id="KW-0378">Hydrolase</keyword>
<dbReference type="PROSITE" id="PS51747">
    <property type="entry name" value="CYT_DCMP_DEAMINASES_2"/>
    <property type="match status" value="1"/>
</dbReference>
<name>A0ABS8U5A9_9SPHI</name>
<gene>
    <name evidence="7" type="ORF">LT679_09060</name>
</gene>
<keyword evidence="8" id="KW-1185">Reference proteome</keyword>
<dbReference type="InterPro" id="IPR016192">
    <property type="entry name" value="APOBEC/CMP_deaminase_Zn-bd"/>
</dbReference>
<evidence type="ECO:0000313" key="8">
    <source>
        <dbReference type="Proteomes" id="UP001199919"/>
    </source>
</evidence>
<dbReference type="Gene3D" id="3.40.140.10">
    <property type="entry name" value="Cytidine Deaminase, domain 2"/>
    <property type="match status" value="1"/>
</dbReference>
<keyword evidence="4" id="KW-0862">Zinc</keyword>
<sequence>MSSALQLVEHSSSLSDTKGQTTRQKVENTLTSELIIGICAPIGSMREIVIEEIKNNLETNYEYSVEVIKLSDFISLYYKEEIQQKAGQTAPFTELIYKIHGGDQLRIKTGSSSCLVELAIMQILKKRLGGAEIPENKDINTIVNQIKSERKCYIIDSLKNKEELELLRSVYGSIFYCFSIFSPDSVRKKILNQKDLSNSEVEKLISTDEFENNTHGQNVRNTFIEGDFFIRVSDDNKDYVPQKISRYLNIIFESEIITPTPNEIAMYEAKSAAGNSACLSRQVGAAITNEKGEIISRGWNDVPKFGGNLYKDGDSEDNRCITSGLCSNDLKKDDLTEDIVKALVSDKELKHSLFNDIDITPETSLFKSIQSIIRKNSKVKDLIEFSRSVHAEMHAIIIGSQLGGRRMIDGKLFCTTYPCHNCARHIIVAGIKEIYYIEPYKKSLGTILHEDALTEDENSPNKTKILMFDGVAPRRYLEFFSLKSPRKDNEGKIIKIEKTKISPKTRLTLQSLPTLEMQSIHSLSESGLLDN</sequence>
<dbReference type="EMBL" id="JAJPWV010000002">
    <property type="protein sequence ID" value="MCD8740746.1"/>
    <property type="molecule type" value="Genomic_DNA"/>
</dbReference>
<comment type="caution">
    <text evidence="7">The sequence shown here is derived from an EMBL/GenBank/DDBJ whole genome shotgun (WGS) entry which is preliminary data.</text>
</comment>
<dbReference type="Gene3D" id="3.40.50.300">
    <property type="entry name" value="P-loop containing nucleotide triphosphate hydrolases"/>
    <property type="match status" value="1"/>
</dbReference>
<evidence type="ECO:0000256" key="2">
    <source>
        <dbReference type="ARBA" id="ARBA00022723"/>
    </source>
</evidence>
<dbReference type="PANTHER" id="PTHR11086">
    <property type="entry name" value="DEOXYCYTIDYLATE DEAMINASE-RELATED"/>
    <property type="match status" value="1"/>
</dbReference>
<evidence type="ECO:0000259" key="6">
    <source>
        <dbReference type="PROSITE" id="PS51747"/>
    </source>
</evidence>
<evidence type="ECO:0000313" key="7">
    <source>
        <dbReference type="EMBL" id="MCD8740746.1"/>
    </source>
</evidence>
<dbReference type="Pfam" id="PF00383">
    <property type="entry name" value="dCMP_cyt_deam_1"/>
    <property type="match status" value="1"/>
</dbReference>
<protein>
    <submittedName>
        <fullName evidence="7">Deaminase</fullName>
    </submittedName>
</protein>
<dbReference type="SUPFAM" id="SSF53927">
    <property type="entry name" value="Cytidine deaminase-like"/>
    <property type="match status" value="1"/>
</dbReference>
<dbReference type="PANTHER" id="PTHR11086:SF18">
    <property type="entry name" value="DEOXYCYTIDYLATE DEAMINASE"/>
    <property type="match status" value="1"/>
</dbReference>
<evidence type="ECO:0000256" key="1">
    <source>
        <dbReference type="ARBA" id="ARBA00006576"/>
    </source>
</evidence>
<dbReference type="NCBIfam" id="NF041025">
    <property type="entry name" value="antiphage_deaminase"/>
    <property type="match status" value="1"/>
</dbReference>
<evidence type="ECO:0000256" key="3">
    <source>
        <dbReference type="ARBA" id="ARBA00022801"/>
    </source>
</evidence>
<feature type="domain" description="CMP/dCMP-type deaminase" evidence="6">
    <location>
        <begin position="260"/>
        <end position="461"/>
    </location>
</feature>
<reference evidence="7 8" key="1">
    <citation type="submission" date="2021-12" db="EMBL/GenBank/DDBJ databases">
        <title>Mucilaginibacter roseus genome.</title>
        <authorList>
            <person name="Ferreira J.R."/>
            <person name="Newman J.D."/>
        </authorList>
    </citation>
    <scope>NUCLEOTIDE SEQUENCE [LARGE SCALE GENOMIC DNA]</scope>
    <source>
        <strain evidence="7 8">LMG 28454</strain>
    </source>
</reference>
<dbReference type="Proteomes" id="UP001199919">
    <property type="component" value="Unassembled WGS sequence"/>
</dbReference>
<dbReference type="InterPro" id="IPR016193">
    <property type="entry name" value="Cytidine_deaminase-like"/>
</dbReference>
<dbReference type="InterPro" id="IPR015517">
    <property type="entry name" value="dCMP_deaminase-rel"/>
</dbReference>